<dbReference type="AlphaFoldDB" id="A0A0L0QUB9"/>
<dbReference type="RefSeq" id="WP_050349752.1">
    <property type="nucleotide sequence ID" value="NZ_CP073011.1"/>
</dbReference>
<dbReference type="Gene3D" id="3.40.50.10490">
    <property type="entry name" value="Glucose-6-phosphate isomerase like protein, domain 1"/>
    <property type="match status" value="1"/>
</dbReference>
<keyword evidence="3" id="KW-1185">Reference proteome</keyword>
<reference evidence="3" key="1">
    <citation type="submission" date="2015-07" db="EMBL/GenBank/DDBJ databases">
        <title>Fjat-10053 dsm26.</title>
        <authorList>
            <person name="Liu B."/>
            <person name="Wang J."/>
            <person name="Zhu Y."/>
            <person name="Liu G."/>
            <person name="Chen Q."/>
            <person name="Chen Z."/>
            <person name="Lan J."/>
            <person name="Che J."/>
            <person name="Ge C."/>
            <person name="Shi H."/>
            <person name="Pan Z."/>
            <person name="Liu X."/>
        </authorList>
    </citation>
    <scope>NUCLEOTIDE SEQUENCE [LARGE SCALE GENOMIC DNA]</scope>
    <source>
        <strain evidence="3">DSM 26</strain>
    </source>
</reference>
<dbReference type="GO" id="GO:0097367">
    <property type="term" value="F:carbohydrate derivative binding"/>
    <property type="evidence" value="ECO:0007669"/>
    <property type="project" value="InterPro"/>
</dbReference>
<gene>
    <name evidence="2" type="ORF">AFK71_01205</name>
</gene>
<dbReference type="OrthoDB" id="9805185at2"/>
<dbReference type="CDD" id="cd05013">
    <property type="entry name" value="SIS_RpiR"/>
    <property type="match status" value="1"/>
</dbReference>
<dbReference type="PANTHER" id="PTHR30390">
    <property type="entry name" value="SEDOHEPTULOSE 7-PHOSPHATE ISOMERASE / DNAA INITIATOR-ASSOCIATING FACTOR FOR REPLICATION INITIATION"/>
    <property type="match status" value="1"/>
</dbReference>
<dbReference type="InterPro" id="IPR035472">
    <property type="entry name" value="RpiR-like_SIS"/>
</dbReference>
<comment type="caution">
    <text evidence="2">The sequence shown here is derived from an EMBL/GenBank/DDBJ whole genome shotgun (WGS) entry which is preliminary data.</text>
</comment>
<evidence type="ECO:0000313" key="3">
    <source>
        <dbReference type="Proteomes" id="UP000036780"/>
    </source>
</evidence>
<dbReference type="InterPro" id="IPR046348">
    <property type="entry name" value="SIS_dom_sf"/>
</dbReference>
<dbReference type="HAMAP" id="MF_01240">
    <property type="entry name" value="UPF0309"/>
    <property type="match status" value="1"/>
</dbReference>
<dbReference type="GeneID" id="66869143"/>
<evidence type="ECO:0000256" key="1">
    <source>
        <dbReference type="HAMAP-Rule" id="MF_01240"/>
    </source>
</evidence>
<dbReference type="SUPFAM" id="SSF53697">
    <property type="entry name" value="SIS domain"/>
    <property type="match status" value="1"/>
</dbReference>
<dbReference type="GO" id="GO:1901135">
    <property type="term" value="P:carbohydrate derivative metabolic process"/>
    <property type="evidence" value="ECO:0007669"/>
    <property type="project" value="InterPro"/>
</dbReference>
<organism evidence="2 3">
    <name type="scientific">Virgibacillus pantothenticus</name>
    <dbReference type="NCBI Taxonomy" id="1473"/>
    <lineage>
        <taxon>Bacteria</taxon>
        <taxon>Bacillati</taxon>
        <taxon>Bacillota</taxon>
        <taxon>Bacilli</taxon>
        <taxon>Bacillales</taxon>
        <taxon>Bacillaceae</taxon>
        <taxon>Virgibacillus</taxon>
    </lineage>
</organism>
<dbReference type="Proteomes" id="UP000036780">
    <property type="component" value="Unassembled WGS sequence"/>
</dbReference>
<dbReference type="InterPro" id="IPR050099">
    <property type="entry name" value="SIS_GmhA/DiaA_subfam"/>
</dbReference>
<dbReference type="PATRIC" id="fig|1473.5.peg.3130"/>
<dbReference type="EMBL" id="LGTO01000002">
    <property type="protein sequence ID" value="KNE22285.1"/>
    <property type="molecule type" value="Genomic_DNA"/>
</dbReference>
<dbReference type="PANTHER" id="PTHR30390:SF7">
    <property type="entry name" value="PHOSPHOHEPTOSE ISOMERASE"/>
    <property type="match status" value="1"/>
</dbReference>
<sequence length="244" mass="26900">MLYKDFFTNITNLLHQVVEEEDENIIQAANIIKESIKNDGVLHVFGCGHSQMYAMELFYRAGGLVPVNAILSPPLSLAPSAPLSTFSERQEGLAKVILDGENVQQQDVMLIVSTSGRNAVPIEMAIEAKKKGLQIIALTSLSFSKEVESRYKNGEKLYQLADIVLDNHGEPGDAIMETPGLKSKFGSTSSIIGFTILQSIVVQVIENLAKDGVEPPIYVSSNLDKGDQINKRFIEKYRNRITCL</sequence>
<dbReference type="NCBIfam" id="NF002805">
    <property type="entry name" value="PRK02947.1"/>
    <property type="match status" value="1"/>
</dbReference>
<dbReference type="PROSITE" id="PS51464">
    <property type="entry name" value="SIS"/>
    <property type="match status" value="1"/>
</dbReference>
<protein>
    <recommendedName>
        <fullName evidence="1">UPF0309 protein AFK71_01205</fullName>
    </recommendedName>
</protein>
<dbReference type="InterPro" id="IPR022951">
    <property type="entry name" value="UPF0309"/>
</dbReference>
<dbReference type="InterPro" id="IPR001347">
    <property type="entry name" value="SIS_dom"/>
</dbReference>
<proteinExistence type="inferred from homology"/>
<dbReference type="Pfam" id="PF13580">
    <property type="entry name" value="SIS_2"/>
    <property type="match status" value="1"/>
</dbReference>
<name>A0A0L0QUB9_VIRPA</name>
<evidence type="ECO:0000313" key="2">
    <source>
        <dbReference type="EMBL" id="KNE22285.1"/>
    </source>
</evidence>
<comment type="similarity">
    <text evidence="1">Belongs to the UPF0309 family.</text>
</comment>
<accession>A0A0L0QUB9</accession>